<protein>
    <submittedName>
        <fullName evidence="1">Uncharacterized protein</fullName>
    </submittedName>
</protein>
<dbReference type="AlphaFoldDB" id="A0A2K8N325"/>
<keyword evidence="2" id="KW-1185">Reference proteome</keyword>
<evidence type="ECO:0000313" key="2">
    <source>
        <dbReference type="Proteomes" id="UP000231932"/>
    </source>
</evidence>
<dbReference type="KEGG" id="kyr:CVV65_02175"/>
<dbReference type="Proteomes" id="UP000231932">
    <property type="component" value="Chromosome"/>
</dbReference>
<sequence>MRWLRCCHRGGLPVTEFPDITALSPAEAIAWFVRQVKDVSRLSPFDKTKGRRVMELRQWKDTVLVPWLEDVHRRRTW</sequence>
<proteinExistence type="predicted"/>
<reference evidence="2" key="1">
    <citation type="submission" date="2017-11" db="EMBL/GenBank/DDBJ databases">
        <title>Complete Genome Sequence of Kyrpidia sp. Strain EA-1, a thermophilic, hydrogen-oxidizing Bacterium, isolated from the Azores.</title>
        <authorList>
            <person name="Reiner J.E."/>
            <person name="Lapp C.J."/>
            <person name="Bunk B."/>
            <person name="Gescher J."/>
        </authorList>
    </citation>
    <scope>NUCLEOTIDE SEQUENCE [LARGE SCALE GENOMIC DNA]</scope>
    <source>
        <strain evidence="2">EA-1</strain>
    </source>
</reference>
<dbReference type="EMBL" id="CP024955">
    <property type="protein sequence ID" value="ATY83918.1"/>
    <property type="molecule type" value="Genomic_DNA"/>
</dbReference>
<accession>A0A2K8N325</accession>
<evidence type="ECO:0000313" key="1">
    <source>
        <dbReference type="EMBL" id="ATY83918.1"/>
    </source>
</evidence>
<name>A0A2K8N325_9BACL</name>
<gene>
    <name evidence="1" type="ORF">CVV65_02175</name>
</gene>
<dbReference type="OrthoDB" id="9854894at2"/>
<organism evidence="1 2">
    <name type="scientific">Kyrpidia spormannii</name>
    <dbReference type="NCBI Taxonomy" id="2055160"/>
    <lineage>
        <taxon>Bacteria</taxon>
        <taxon>Bacillati</taxon>
        <taxon>Bacillota</taxon>
        <taxon>Bacilli</taxon>
        <taxon>Bacillales</taxon>
        <taxon>Alicyclobacillaceae</taxon>
        <taxon>Kyrpidia</taxon>
    </lineage>
</organism>